<dbReference type="InterPro" id="IPR032675">
    <property type="entry name" value="LRR_dom_sf"/>
</dbReference>
<dbReference type="EMBL" id="JAMYWD010000002">
    <property type="protein sequence ID" value="KAJ4979419.1"/>
    <property type="molecule type" value="Genomic_DNA"/>
</dbReference>
<evidence type="ECO:0000259" key="2">
    <source>
        <dbReference type="Pfam" id="PF23598"/>
    </source>
</evidence>
<dbReference type="PANTHER" id="PTHR47186:SF3">
    <property type="entry name" value="OS09G0267800 PROTEIN"/>
    <property type="match status" value="1"/>
</dbReference>
<evidence type="ECO:0000313" key="3">
    <source>
        <dbReference type="EMBL" id="KAJ4979419.1"/>
    </source>
</evidence>
<comment type="caution">
    <text evidence="3">The sequence shown here is derived from an EMBL/GenBank/DDBJ whole genome shotgun (WGS) entry which is preliminary data.</text>
</comment>
<protein>
    <recommendedName>
        <fullName evidence="2">Disease resistance R13L4/SHOC-2-like LRR domain-containing protein</fullName>
    </recommendedName>
</protein>
<organism evidence="3 4">
    <name type="scientific">Protea cynaroides</name>
    <dbReference type="NCBI Taxonomy" id="273540"/>
    <lineage>
        <taxon>Eukaryota</taxon>
        <taxon>Viridiplantae</taxon>
        <taxon>Streptophyta</taxon>
        <taxon>Embryophyta</taxon>
        <taxon>Tracheophyta</taxon>
        <taxon>Spermatophyta</taxon>
        <taxon>Magnoliopsida</taxon>
        <taxon>Proteales</taxon>
        <taxon>Proteaceae</taxon>
        <taxon>Protea</taxon>
    </lineage>
</organism>
<dbReference type="OrthoDB" id="773208at2759"/>
<dbReference type="Gene3D" id="3.80.10.10">
    <property type="entry name" value="Ribonuclease Inhibitor"/>
    <property type="match status" value="1"/>
</dbReference>
<feature type="domain" description="Disease resistance R13L4/SHOC-2-like LRR" evidence="2">
    <location>
        <begin position="78"/>
        <end position="198"/>
    </location>
</feature>
<name>A0A9Q0KZZ9_9MAGN</name>
<dbReference type="InterPro" id="IPR055414">
    <property type="entry name" value="LRR_R13L4/SHOC2-like"/>
</dbReference>
<sequence>MYEPLHDIVRYIAEDEGLVMTSETFEGPPLTSITRHSSFHLFRKTRIISSLNKANKMRTLLCFGNPSYLKVPGDFFLHLKFLRALDLSLPLIQELPHSVGTLKQLRYLNLFYTRIKKLTPFVCNLYLLQTLKLSHSLLHELPKEIWKLQKLRHLEIDGTPMSHLPFGIGIINKMWTLTEFIVGGECSTGELGNLTLLHGKLIISNMERIVDKDDAGRANLKEKEGIGSLVLDGKKHLCSQNSECKRCSNSLLL</sequence>
<dbReference type="AlphaFoldDB" id="A0A9Q0KZZ9"/>
<dbReference type="PANTHER" id="PTHR47186">
    <property type="entry name" value="LEUCINE-RICH REPEAT-CONTAINING PROTEIN 57"/>
    <property type="match status" value="1"/>
</dbReference>
<evidence type="ECO:0000313" key="4">
    <source>
        <dbReference type="Proteomes" id="UP001141806"/>
    </source>
</evidence>
<accession>A0A9Q0KZZ9</accession>
<keyword evidence="4" id="KW-1185">Reference proteome</keyword>
<evidence type="ECO:0000256" key="1">
    <source>
        <dbReference type="ARBA" id="ARBA00022737"/>
    </source>
</evidence>
<dbReference type="SUPFAM" id="SSF52058">
    <property type="entry name" value="L domain-like"/>
    <property type="match status" value="1"/>
</dbReference>
<gene>
    <name evidence="3" type="ORF">NE237_010199</name>
</gene>
<reference evidence="3" key="1">
    <citation type="journal article" date="2023" name="Plant J.">
        <title>The genome of the king protea, Protea cynaroides.</title>
        <authorList>
            <person name="Chang J."/>
            <person name="Duong T.A."/>
            <person name="Schoeman C."/>
            <person name="Ma X."/>
            <person name="Roodt D."/>
            <person name="Barker N."/>
            <person name="Li Z."/>
            <person name="Van de Peer Y."/>
            <person name="Mizrachi E."/>
        </authorList>
    </citation>
    <scope>NUCLEOTIDE SEQUENCE</scope>
    <source>
        <tissue evidence="3">Young leaves</tissue>
    </source>
</reference>
<dbReference type="Pfam" id="PF23598">
    <property type="entry name" value="LRR_14"/>
    <property type="match status" value="1"/>
</dbReference>
<dbReference type="Proteomes" id="UP001141806">
    <property type="component" value="Unassembled WGS sequence"/>
</dbReference>
<proteinExistence type="predicted"/>
<keyword evidence="1" id="KW-0677">Repeat</keyword>